<dbReference type="InterPro" id="IPR022755">
    <property type="entry name" value="Znf_C2H2_jaz"/>
</dbReference>
<evidence type="ECO:0000256" key="3">
    <source>
        <dbReference type="ARBA" id="ARBA00022490"/>
    </source>
</evidence>
<evidence type="ECO:0000259" key="12">
    <source>
        <dbReference type="PROSITE" id="PS50157"/>
    </source>
</evidence>
<keyword evidence="6 10" id="KW-0863">Zinc-finger</keyword>
<evidence type="ECO:0000256" key="4">
    <source>
        <dbReference type="ARBA" id="ARBA00022517"/>
    </source>
</evidence>
<name>A0A9P8LHR8_9PEZI</name>
<accession>A0A9P8LHR8</accession>
<evidence type="ECO:0000256" key="5">
    <source>
        <dbReference type="ARBA" id="ARBA00022723"/>
    </source>
</evidence>
<evidence type="ECO:0000256" key="2">
    <source>
        <dbReference type="ARBA" id="ARBA00004496"/>
    </source>
</evidence>
<evidence type="ECO:0000256" key="11">
    <source>
        <dbReference type="SAM" id="MobiDB-lite"/>
    </source>
</evidence>
<evidence type="ECO:0000256" key="1">
    <source>
        <dbReference type="ARBA" id="ARBA00004123"/>
    </source>
</evidence>
<gene>
    <name evidence="13" type="ORF">GP486_000959</name>
</gene>
<dbReference type="EMBL" id="JAGHQM010000073">
    <property type="protein sequence ID" value="KAH0565649.1"/>
    <property type="molecule type" value="Genomic_DNA"/>
</dbReference>
<dbReference type="PROSITE" id="PS00028">
    <property type="entry name" value="ZINC_FINGER_C2H2_1"/>
    <property type="match status" value="1"/>
</dbReference>
<dbReference type="SUPFAM" id="SSF57667">
    <property type="entry name" value="beta-beta-alpha zinc fingers"/>
    <property type="match status" value="1"/>
</dbReference>
<dbReference type="Pfam" id="PF12171">
    <property type="entry name" value="zf-C2H2_jaz"/>
    <property type="match status" value="1"/>
</dbReference>
<comment type="subcellular location">
    <subcellularLocation>
        <location evidence="2">Cytoplasm</location>
    </subcellularLocation>
    <subcellularLocation>
        <location evidence="1">Nucleus</location>
    </subcellularLocation>
</comment>
<feature type="region of interest" description="Disordered" evidence="11">
    <location>
        <begin position="1"/>
        <end position="23"/>
    </location>
</feature>
<protein>
    <recommendedName>
        <fullName evidence="12">C2H2-type domain-containing protein</fullName>
    </recommendedName>
</protein>
<dbReference type="GO" id="GO:0005634">
    <property type="term" value="C:nucleus"/>
    <property type="evidence" value="ECO:0007669"/>
    <property type="project" value="UniProtKB-SubCell"/>
</dbReference>
<evidence type="ECO:0000313" key="14">
    <source>
        <dbReference type="Proteomes" id="UP000750711"/>
    </source>
</evidence>
<dbReference type="PANTHER" id="PTHR46095:SF1">
    <property type="entry name" value="ZINC FINGER PROTEIN 593"/>
    <property type="match status" value="1"/>
</dbReference>
<dbReference type="GO" id="GO:0043021">
    <property type="term" value="F:ribonucleoprotein complex binding"/>
    <property type="evidence" value="ECO:0007669"/>
    <property type="project" value="UniProtKB-ARBA"/>
</dbReference>
<dbReference type="GO" id="GO:0003676">
    <property type="term" value="F:nucleic acid binding"/>
    <property type="evidence" value="ECO:0007669"/>
    <property type="project" value="InterPro"/>
</dbReference>
<dbReference type="InterPro" id="IPR003604">
    <property type="entry name" value="Matrin/U1-like-C_Znf_C2H2"/>
</dbReference>
<keyword evidence="4" id="KW-0690">Ribosome biogenesis</keyword>
<evidence type="ECO:0000256" key="9">
    <source>
        <dbReference type="ARBA" id="ARBA00038064"/>
    </source>
</evidence>
<dbReference type="PANTHER" id="PTHR46095">
    <property type="entry name" value="ZINC FINGER PROTEIN 593"/>
    <property type="match status" value="1"/>
</dbReference>
<organism evidence="13 14">
    <name type="scientific">Trichoglossum hirsutum</name>
    <dbReference type="NCBI Taxonomy" id="265104"/>
    <lineage>
        <taxon>Eukaryota</taxon>
        <taxon>Fungi</taxon>
        <taxon>Dikarya</taxon>
        <taxon>Ascomycota</taxon>
        <taxon>Pezizomycotina</taxon>
        <taxon>Geoglossomycetes</taxon>
        <taxon>Geoglossales</taxon>
        <taxon>Geoglossaceae</taxon>
        <taxon>Trichoglossum</taxon>
    </lineage>
</organism>
<sequence length="134" mass="15221">MGAIRRTKTKRRTRDLDQVHSDLRSAKHLKQHLDSKAAEDLPGLGQHYCVECAKWFESEHNLVQHRRGKNHLRRVRLLREKPYSQREAEAAIGLGVDNGRVKESKSAVEAMVDDEALATGGGMEVEHGRLNGYR</sequence>
<evidence type="ECO:0000313" key="13">
    <source>
        <dbReference type="EMBL" id="KAH0565649.1"/>
    </source>
</evidence>
<keyword evidence="14" id="KW-1185">Reference proteome</keyword>
<comment type="similarity">
    <text evidence="9">Belongs to the ZNF593/BUD20 C2H2-type zinc-finger protein family.</text>
</comment>
<keyword evidence="8" id="KW-0539">Nucleus</keyword>
<dbReference type="InterPro" id="IPR013087">
    <property type="entry name" value="Znf_C2H2_type"/>
</dbReference>
<keyword evidence="3" id="KW-0963">Cytoplasm</keyword>
<dbReference type="PROSITE" id="PS50157">
    <property type="entry name" value="ZINC_FINGER_C2H2_2"/>
    <property type="match status" value="1"/>
</dbReference>
<dbReference type="Proteomes" id="UP000750711">
    <property type="component" value="Unassembled WGS sequence"/>
</dbReference>
<dbReference type="InterPro" id="IPR051879">
    <property type="entry name" value="C2H2-ZF_Maturation_Protein"/>
</dbReference>
<feature type="compositionally biased region" description="Basic and acidic residues" evidence="11">
    <location>
        <begin position="14"/>
        <end position="23"/>
    </location>
</feature>
<dbReference type="GO" id="GO:0005737">
    <property type="term" value="C:cytoplasm"/>
    <property type="evidence" value="ECO:0007669"/>
    <property type="project" value="UniProtKB-SubCell"/>
</dbReference>
<keyword evidence="5" id="KW-0479">Metal-binding</keyword>
<keyword evidence="7" id="KW-0862">Zinc</keyword>
<dbReference type="InterPro" id="IPR036236">
    <property type="entry name" value="Znf_C2H2_sf"/>
</dbReference>
<evidence type="ECO:0000256" key="8">
    <source>
        <dbReference type="ARBA" id="ARBA00023242"/>
    </source>
</evidence>
<feature type="compositionally biased region" description="Basic residues" evidence="11">
    <location>
        <begin position="1"/>
        <end position="13"/>
    </location>
</feature>
<dbReference type="FunFam" id="3.30.160.60:FF:000299">
    <property type="entry name" value="Zinc finger protein 593"/>
    <property type="match status" value="1"/>
</dbReference>
<dbReference type="AlphaFoldDB" id="A0A9P8LHR8"/>
<dbReference type="SMART" id="SM00451">
    <property type="entry name" value="ZnF_U1"/>
    <property type="match status" value="1"/>
</dbReference>
<dbReference type="Gene3D" id="3.30.160.60">
    <property type="entry name" value="Classic Zinc Finger"/>
    <property type="match status" value="1"/>
</dbReference>
<feature type="domain" description="C2H2-type" evidence="12">
    <location>
        <begin position="47"/>
        <end position="71"/>
    </location>
</feature>
<reference evidence="13" key="1">
    <citation type="submission" date="2021-03" db="EMBL/GenBank/DDBJ databases">
        <title>Comparative genomics and phylogenomic investigation of the class Geoglossomycetes provide insights into ecological specialization and systematics.</title>
        <authorList>
            <person name="Melie T."/>
            <person name="Pirro S."/>
            <person name="Miller A.N."/>
            <person name="Quandt A."/>
        </authorList>
    </citation>
    <scope>NUCLEOTIDE SEQUENCE</scope>
    <source>
        <strain evidence="13">CAQ_001_2017</strain>
    </source>
</reference>
<evidence type="ECO:0000256" key="7">
    <source>
        <dbReference type="ARBA" id="ARBA00022833"/>
    </source>
</evidence>
<comment type="caution">
    <text evidence="13">The sequence shown here is derived from an EMBL/GenBank/DDBJ whole genome shotgun (WGS) entry which is preliminary data.</text>
</comment>
<evidence type="ECO:0000256" key="10">
    <source>
        <dbReference type="PROSITE-ProRule" id="PRU00042"/>
    </source>
</evidence>
<evidence type="ECO:0000256" key="6">
    <source>
        <dbReference type="ARBA" id="ARBA00022771"/>
    </source>
</evidence>
<dbReference type="GO" id="GO:0042254">
    <property type="term" value="P:ribosome biogenesis"/>
    <property type="evidence" value="ECO:0007669"/>
    <property type="project" value="UniProtKB-KW"/>
</dbReference>
<proteinExistence type="inferred from homology"/>
<dbReference type="GO" id="GO:0008270">
    <property type="term" value="F:zinc ion binding"/>
    <property type="evidence" value="ECO:0007669"/>
    <property type="project" value="UniProtKB-KW"/>
</dbReference>